<dbReference type="InterPro" id="IPR009081">
    <property type="entry name" value="PP-bd_ACP"/>
</dbReference>
<comment type="similarity">
    <text evidence="1">Belongs to the acyl carrier protein (ACP) family.</text>
</comment>
<evidence type="ECO:0000256" key="3">
    <source>
        <dbReference type="ARBA" id="ARBA00022553"/>
    </source>
</evidence>
<evidence type="ECO:0000259" key="5">
    <source>
        <dbReference type="PROSITE" id="PS50075"/>
    </source>
</evidence>
<comment type="function">
    <text evidence="4">Carrier of the growing fatty acid chain in fatty acid biosynthesis.</text>
</comment>
<gene>
    <name evidence="6" type="ORF">P170DRAFT_471994</name>
</gene>
<dbReference type="OrthoDB" id="4484551at2759"/>
<dbReference type="PANTHER" id="PTHR20863">
    <property type="entry name" value="ACYL CARRIER PROTEIN"/>
    <property type="match status" value="1"/>
</dbReference>
<evidence type="ECO:0000256" key="1">
    <source>
        <dbReference type="ARBA" id="ARBA00010930"/>
    </source>
</evidence>
<evidence type="ECO:0000256" key="4">
    <source>
        <dbReference type="RuleBase" id="RU000722"/>
    </source>
</evidence>
<organism evidence="6 7">
    <name type="scientific">Aspergillus steynii IBT 23096</name>
    <dbReference type="NCBI Taxonomy" id="1392250"/>
    <lineage>
        <taxon>Eukaryota</taxon>
        <taxon>Fungi</taxon>
        <taxon>Dikarya</taxon>
        <taxon>Ascomycota</taxon>
        <taxon>Pezizomycotina</taxon>
        <taxon>Eurotiomycetes</taxon>
        <taxon>Eurotiomycetidae</taxon>
        <taxon>Eurotiales</taxon>
        <taxon>Aspergillaceae</taxon>
        <taxon>Aspergillus</taxon>
        <taxon>Aspergillus subgen. Circumdati</taxon>
    </lineage>
</organism>
<keyword evidence="3" id="KW-0597">Phosphoprotein</keyword>
<sequence>MSSTINRIRHIVAQLLELDEKRIHDNADFVEDLGATRQEMRQIFRELEEEFNIDIPTEDQRDITSVRTAADYIQSHT</sequence>
<feature type="domain" description="Carrier" evidence="5">
    <location>
        <begin position="1"/>
        <end position="77"/>
    </location>
</feature>
<evidence type="ECO:0000313" key="6">
    <source>
        <dbReference type="EMBL" id="PLB52084.1"/>
    </source>
</evidence>
<comment type="caution">
    <text evidence="6">The sequence shown here is derived from an EMBL/GenBank/DDBJ whole genome shotgun (WGS) entry which is preliminary data.</text>
</comment>
<keyword evidence="4" id="KW-0275">Fatty acid biosynthesis</keyword>
<name>A0A2I2GGT6_9EURO</name>
<dbReference type="Gene3D" id="1.10.1200.10">
    <property type="entry name" value="ACP-like"/>
    <property type="match status" value="1"/>
</dbReference>
<dbReference type="GO" id="GO:0000036">
    <property type="term" value="F:acyl carrier activity"/>
    <property type="evidence" value="ECO:0007669"/>
    <property type="project" value="TreeGrafter"/>
</dbReference>
<evidence type="ECO:0000313" key="7">
    <source>
        <dbReference type="Proteomes" id="UP000234275"/>
    </source>
</evidence>
<keyword evidence="4" id="KW-0443">Lipid metabolism</keyword>
<dbReference type="InterPro" id="IPR036736">
    <property type="entry name" value="ACP-like_sf"/>
</dbReference>
<dbReference type="PROSITE" id="PS50075">
    <property type="entry name" value="CARRIER"/>
    <property type="match status" value="1"/>
</dbReference>
<keyword evidence="4" id="KW-0444">Lipid biosynthesis</keyword>
<keyword evidence="7" id="KW-1185">Reference proteome</keyword>
<dbReference type="EMBL" id="MSFO01000002">
    <property type="protein sequence ID" value="PLB52084.1"/>
    <property type="molecule type" value="Genomic_DNA"/>
</dbReference>
<dbReference type="VEuPathDB" id="FungiDB:P170DRAFT_471994"/>
<dbReference type="GeneID" id="36560591"/>
<reference evidence="6 7" key="1">
    <citation type="submission" date="2016-12" db="EMBL/GenBank/DDBJ databases">
        <title>The genomes of Aspergillus section Nigri reveals drivers in fungal speciation.</title>
        <authorList>
            <consortium name="DOE Joint Genome Institute"/>
            <person name="Vesth T.C."/>
            <person name="Nybo J."/>
            <person name="Theobald S."/>
            <person name="Brandl J."/>
            <person name="Frisvad J.C."/>
            <person name="Nielsen K.F."/>
            <person name="Lyhne E.K."/>
            <person name="Kogle M.E."/>
            <person name="Kuo A."/>
            <person name="Riley R."/>
            <person name="Clum A."/>
            <person name="Nolan M."/>
            <person name="Lipzen A."/>
            <person name="Salamov A."/>
            <person name="Henrissat B."/>
            <person name="Wiebenga A."/>
            <person name="De Vries R.P."/>
            <person name="Grigoriev I.V."/>
            <person name="Mortensen U.H."/>
            <person name="Andersen M.R."/>
            <person name="Baker S.E."/>
        </authorList>
    </citation>
    <scope>NUCLEOTIDE SEQUENCE [LARGE SCALE GENOMIC DNA]</scope>
    <source>
        <strain evidence="6 7">IBT 23096</strain>
    </source>
</reference>
<dbReference type="InterPro" id="IPR003231">
    <property type="entry name" value="ACP"/>
</dbReference>
<dbReference type="SUPFAM" id="SSF47336">
    <property type="entry name" value="ACP-like"/>
    <property type="match status" value="1"/>
</dbReference>
<dbReference type="Proteomes" id="UP000234275">
    <property type="component" value="Unassembled WGS sequence"/>
</dbReference>
<dbReference type="PANTHER" id="PTHR20863:SF76">
    <property type="entry name" value="CARRIER DOMAIN-CONTAINING PROTEIN"/>
    <property type="match status" value="1"/>
</dbReference>
<dbReference type="HAMAP" id="MF_01217">
    <property type="entry name" value="Acyl_carrier"/>
    <property type="match status" value="1"/>
</dbReference>
<dbReference type="RefSeq" id="XP_024707386.1">
    <property type="nucleotide sequence ID" value="XM_024852893.1"/>
</dbReference>
<protein>
    <recommendedName>
        <fullName evidence="4">Acyl carrier protein</fullName>
    </recommendedName>
</protein>
<accession>A0A2I2GGT6</accession>
<dbReference type="AlphaFoldDB" id="A0A2I2GGT6"/>
<evidence type="ECO:0000256" key="2">
    <source>
        <dbReference type="ARBA" id="ARBA00022450"/>
    </source>
</evidence>
<dbReference type="GO" id="GO:0000035">
    <property type="term" value="F:acyl binding"/>
    <property type="evidence" value="ECO:0007669"/>
    <property type="project" value="TreeGrafter"/>
</dbReference>
<proteinExistence type="inferred from homology"/>
<dbReference type="Pfam" id="PF00550">
    <property type="entry name" value="PP-binding"/>
    <property type="match status" value="1"/>
</dbReference>
<keyword evidence="2 4" id="KW-0596">Phosphopantetheine</keyword>
<keyword evidence="4" id="KW-0276">Fatty acid metabolism</keyword>